<dbReference type="InterPro" id="IPR013830">
    <property type="entry name" value="SGNH_hydro"/>
</dbReference>
<dbReference type="InterPro" id="IPR006626">
    <property type="entry name" value="PbH1"/>
</dbReference>
<accession>A0A518HA70</accession>
<reference evidence="5 6" key="1">
    <citation type="submission" date="2019-02" db="EMBL/GenBank/DDBJ databases">
        <title>Deep-cultivation of Planctomycetes and their phenomic and genomic characterization uncovers novel biology.</title>
        <authorList>
            <person name="Wiegand S."/>
            <person name="Jogler M."/>
            <person name="Boedeker C."/>
            <person name="Pinto D."/>
            <person name="Vollmers J."/>
            <person name="Rivas-Marin E."/>
            <person name="Kohn T."/>
            <person name="Peeters S.H."/>
            <person name="Heuer A."/>
            <person name="Rast P."/>
            <person name="Oberbeckmann S."/>
            <person name="Bunk B."/>
            <person name="Jeske O."/>
            <person name="Meyerdierks A."/>
            <person name="Storesund J.E."/>
            <person name="Kallscheuer N."/>
            <person name="Luecker S."/>
            <person name="Lage O.M."/>
            <person name="Pohl T."/>
            <person name="Merkel B.J."/>
            <person name="Hornburger P."/>
            <person name="Mueller R.-W."/>
            <person name="Bruemmer F."/>
            <person name="Labrenz M."/>
            <person name="Spormann A.M."/>
            <person name="Op den Camp H."/>
            <person name="Overmann J."/>
            <person name="Amann R."/>
            <person name="Jetten M.S.M."/>
            <person name="Mascher T."/>
            <person name="Medema M.H."/>
            <person name="Devos D.P."/>
            <person name="Kaster A.-K."/>
            <person name="Ovreas L."/>
            <person name="Rohde M."/>
            <person name="Galperin M.Y."/>
            <person name="Jogler C."/>
        </authorList>
    </citation>
    <scope>NUCLEOTIDE SEQUENCE [LARGE SCALE GENOMIC DNA]</scope>
    <source>
        <strain evidence="5 6">ElP</strain>
    </source>
</reference>
<dbReference type="Gene3D" id="3.40.50.1110">
    <property type="entry name" value="SGNH hydrolase"/>
    <property type="match status" value="1"/>
</dbReference>
<dbReference type="SUPFAM" id="SSF51126">
    <property type="entry name" value="Pectin lyase-like"/>
    <property type="match status" value="1"/>
</dbReference>
<protein>
    <recommendedName>
        <fullName evidence="7">GDSL-like Lipase/Acylhydrolase</fullName>
    </recommendedName>
</protein>
<feature type="domain" description="Right handed beta helix" evidence="3">
    <location>
        <begin position="400"/>
        <end position="604"/>
    </location>
</feature>
<dbReference type="Gene3D" id="2.160.20.10">
    <property type="entry name" value="Single-stranded right-handed beta-helix, Pectin lyase-like"/>
    <property type="match status" value="1"/>
</dbReference>
<organism evidence="5 6">
    <name type="scientific">Tautonia plasticadhaerens</name>
    <dbReference type="NCBI Taxonomy" id="2527974"/>
    <lineage>
        <taxon>Bacteria</taxon>
        <taxon>Pseudomonadati</taxon>
        <taxon>Planctomycetota</taxon>
        <taxon>Planctomycetia</taxon>
        <taxon>Isosphaerales</taxon>
        <taxon>Isosphaeraceae</taxon>
        <taxon>Tautonia</taxon>
    </lineage>
</organism>
<dbReference type="PANTHER" id="PTHR30383">
    <property type="entry name" value="THIOESTERASE 1/PROTEASE 1/LYSOPHOSPHOLIPASE L1"/>
    <property type="match status" value="1"/>
</dbReference>
<feature type="compositionally biased region" description="Basic and acidic residues" evidence="1">
    <location>
        <begin position="663"/>
        <end position="672"/>
    </location>
</feature>
<evidence type="ECO:0000313" key="5">
    <source>
        <dbReference type="EMBL" id="QDV37750.1"/>
    </source>
</evidence>
<evidence type="ECO:0000256" key="1">
    <source>
        <dbReference type="SAM" id="MobiDB-lite"/>
    </source>
</evidence>
<dbReference type="EMBL" id="CP036426">
    <property type="protein sequence ID" value="QDV37750.1"/>
    <property type="molecule type" value="Genomic_DNA"/>
</dbReference>
<dbReference type="InterPro" id="IPR011050">
    <property type="entry name" value="Pectin_lyase_fold/virulence"/>
</dbReference>
<dbReference type="KEGG" id="tpla:ElP_56960"/>
<dbReference type="SUPFAM" id="SSF52266">
    <property type="entry name" value="SGNH hydrolase"/>
    <property type="match status" value="1"/>
</dbReference>
<evidence type="ECO:0000313" key="6">
    <source>
        <dbReference type="Proteomes" id="UP000317835"/>
    </source>
</evidence>
<sequence length="683" mass="74335" precursor="true">MTSPRRAPFVAACLLVGSALAGGTGRATARGDEPGWREAMAKVHDRFTGTPGTFAHFGDSITVSLAFWSPLPHERRNASPELERAYRLVEDRMRPECWRDWKGPEFGNEGGRAVGWAEENVDAWLQTLNPEVALLMFGTNDLGQLRPVDYARGLRSVVRRCLDNGTVVLLSTIPPRHGLAAEAAAFSEGAREVARDLSVPLVDYHAEILRRRPDDWDGASEAFRQYEGYDVPTPLARDGVHPSAPDRFRGDYSEEALRNHGYNLRNAVVLIAYAGVLEALAAPRQADAPADEAAQRPWFPQAPPLPPPAGEVIRVSDVAGLHEAARRVTPGGTILLADGVYPVTETVVVATDGVTLRGASGSRRRVVLDGGGTLGELLTLRSCSDVTIADLTVRNVRWNGIKLDTDTGVQRATIRNCILRNIWQRAIKGVKVPEDGREATRPRGCVIEYCLFVNDRAKRFEDDPADTPQTFDGNYVGGIDVMYPSDWAIRDNVFLGIRGRTGSGRGAIFLWHDARDCVVERNVIVDCDSGICLGNSHKPDDVEVHCTGVVVRNNMLCRVPENGILADDTRDCSILHNTVHDPRSRLGRLIRVVHGNDRLRVVNNLLSGPPPRVESGSAITMRGNLIGEFTASFVAPGEGNLRLTAAATDAIDGASPVPEVTADIDRNPRDEAPDVGAHEYTGP</sequence>
<gene>
    <name evidence="5" type="ORF">ElP_56960</name>
</gene>
<dbReference type="AlphaFoldDB" id="A0A518HA70"/>
<evidence type="ECO:0008006" key="7">
    <source>
        <dbReference type="Google" id="ProtNLM"/>
    </source>
</evidence>
<dbReference type="InterPro" id="IPR051532">
    <property type="entry name" value="Ester_Hydrolysis_Enzymes"/>
</dbReference>
<feature type="signal peptide" evidence="2">
    <location>
        <begin position="1"/>
        <end position="21"/>
    </location>
</feature>
<dbReference type="Pfam" id="PF13472">
    <property type="entry name" value="Lipase_GDSL_2"/>
    <property type="match status" value="1"/>
</dbReference>
<dbReference type="SMART" id="SM00710">
    <property type="entry name" value="PbH1"/>
    <property type="match status" value="6"/>
</dbReference>
<proteinExistence type="predicted"/>
<dbReference type="OrthoDB" id="260350at2"/>
<name>A0A518HA70_9BACT</name>
<dbReference type="InterPro" id="IPR012334">
    <property type="entry name" value="Pectin_lyas_fold"/>
</dbReference>
<dbReference type="PANTHER" id="PTHR30383:SF5">
    <property type="entry name" value="SGNH HYDROLASE-TYPE ESTERASE DOMAIN-CONTAINING PROTEIN"/>
    <property type="match status" value="1"/>
</dbReference>
<evidence type="ECO:0000259" key="3">
    <source>
        <dbReference type="Pfam" id="PF13229"/>
    </source>
</evidence>
<dbReference type="InterPro" id="IPR039448">
    <property type="entry name" value="Beta_helix"/>
</dbReference>
<feature type="domain" description="SGNH hydrolase-type esterase" evidence="4">
    <location>
        <begin position="57"/>
        <end position="244"/>
    </location>
</feature>
<dbReference type="Pfam" id="PF13229">
    <property type="entry name" value="Beta_helix"/>
    <property type="match status" value="1"/>
</dbReference>
<feature type="chain" id="PRO_5021733741" description="GDSL-like Lipase/Acylhydrolase" evidence="2">
    <location>
        <begin position="22"/>
        <end position="683"/>
    </location>
</feature>
<evidence type="ECO:0000256" key="2">
    <source>
        <dbReference type="SAM" id="SignalP"/>
    </source>
</evidence>
<dbReference type="InterPro" id="IPR036514">
    <property type="entry name" value="SGNH_hydro_sf"/>
</dbReference>
<keyword evidence="6" id="KW-1185">Reference proteome</keyword>
<feature type="region of interest" description="Disordered" evidence="1">
    <location>
        <begin position="654"/>
        <end position="683"/>
    </location>
</feature>
<keyword evidence="2" id="KW-0732">Signal</keyword>
<evidence type="ECO:0000259" key="4">
    <source>
        <dbReference type="Pfam" id="PF13472"/>
    </source>
</evidence>
<dbReference type="Proteomes" id="UP000317835">
    <property type="component" value="Chromosome"/>
</dbReference>
<dbReference type="RefSeq" id="WP_145275778.1">
    <property type="nucleotide sequence ID" value="NZ_CP036426.1"/>
</dbReference>
<dbReference type="GO" id="GO:0004622">
    <property type="term" value="F:phosphatidylcholine lysophospholipase activity"/>
    <property type="evidence" value="ECO:0007669"/>
    <property type="project" value="TreeGrafter"/>
</dbReference>